<dbReference type="InterPro" id="IPR050229">
    <property type="entry name" value="GlpE_sulfurtransferase"/>
</dbReference>
<sequence>MLFSKIKSITPSELKQLLPNKPVILDVREVDEYQAGHIPAAKNVPLSGLPGNIAQVSAPQPWYLICRSGRRSLRAARILRKAGYQVINVSGGMLSWQGPVTR</sequence>
<accession>A0A4V3A3Q9</accession>
<dbReference type="EMBL" id="PUFP01000063">
    <property type="protein sequence ID" value="TDG76118.1"/>
    <property type="molecule type" value="Genomic_DNA"/>
</dbReference>
<evidence type="ECO:0000259" key="1">
    <source>
        <dbReference type="PROSITE" id="PS50206"/>
    </source>
</evidence>
<dbReference type="Gene3D" id="3.40.250.10">
    <property type="entry name" value="Rhodanese-like domain"/>
    <property type="match status" value="1"/>
</dbReference>
<dbReference type="RefSeq" id="WP_013729036.1">
    <property type="nucleotide sequence ID" value="NZ_AZDM01000031.1"/>
</dbReference>
<dbReference type="CDD" id="cd00158">
    <property type="entry name" value="RHOD"/>
    <property type="match status" value="1"/>
</dbReference>
<dbReference type="GeneID" id="72461154"/>
<feature type="domain" description="Rhodanese" evidence="1">
    <location>
        <begin position="18"/>
        <end position="102"/>
    </location>
</feature>
<gene>
    <name evidence="2" type="ORF">C5L32_000549</name>
</gene>
<dbReference type="PANTHER" id="PTHR43031:SF1">
    <property type="entry name" value="PYRIDINE NUCLEOTIDE-DISULPHIDE OXIDOREDUCTASE"/>
    <property type="match status" value="1"/>
</dbReference>
<dbReference type="InterPro" id="IPR036873">
    <property type="entry name" value="Rhodanese-like_dom_sf"/>
</dbReference>
<dbReference type="InterPro" id="IPR001763">
    <property type="entry name" value="Rhodanese-like_dom"/>
</dbReference>
<evidence type="ECO:0000313" key="3">
    <source>
        <dbReference type="Proteomes" id="UP000295181"/>
    </source>
</evidence>
<reference evidence="2 3" key="1">
    <citation type="journal article" date="2019" name="Appl. Microbiol. Biotechnol.">
        <title>Uncovering carbohydrate metabolism through a genotype-phenotype association study of 56 lactic acid bacteria genomes.</title>
        <authorList>
            <person name="Buron-Moles G."/>
            <person name="Chailyan A."/>
            <person name="Dolejs I."/>
            <person name="Forster J."/>
            <person name="Miks M.H."/>
        </authorList>
    </citation>
    <scope>NUCLEOTIDE SEQUENCE [LARGE SCALE GENOMIC DNA]</scope>
    <source>
        <strain evidence="2 3">ATCC 4005</strain>
    </source>
</reference>
<dbReference type="Proteomes" id="UP000295181">
    <property type="component" value="Unassembled WGS sequence"/>
</dbReference>
<comment type="caution">
    <text evidence="2">The sequence shown here is derived from an EMBL/GenBank/DDBJ whole genome shotgun (WGS) entry which is preliminary data.</text>
</comment>
<dbReference type="AlphaFoldDB" id="A0A4V3A3Q9"/>
<evidence type="ECO:0000313" key="2">
    <source>
        <dbReference type="EMBL" id="TDG76118.1"/>
    </source>
</evidence>
<proteinExistence type="predicted"/>
<name>A0A4V3A3Q9_LENBU</name>
<dbReference type="PROSITE" id="PS50206">
    <property type="entry name" value="RHODANESE_3"/>
    <property type="match status" value="1"/>
</dbReference>
<protein>
    <recommendedName>
        <fullName evidence="1">Rhodanese domain-containing protein</fullName>
    </recommendedName>
</protein>
<dbReference type="Pfam" id="PF00581">
    <property type="entry name" value="Rhodanese"/>
    <property type="match status" value="1"/>
</dbReference>
<organism evidence="2 3">
    <name type="scientific">Lentilactobacillus buchneri DSM 20057</name>
    <dbReference type="NCBI Taxonomy" id="1423728"/>
    <lineage>
        <taxon>Bacteria</taxon>
        <taxon>Bacillati</taxon>
        <taxon>Bacillota</taxon>
        <taxon>Bacilli</taxon>
        <taxon>Lactobacillales</taxon>
        <taxon>Lactobacillaceae</taxon>
        <taxon>Lentilactobacillus</taxon>
    </lineage>
</organism>
<dbReference type="SMART" id="SM00450">
    <property type="entry name" value="RHOD"/>
    <property type="match status" value="1"/>
</dbReference>
<dbReference type="SUPFAM" id="SSF52821">
    <property type="entry name" value="Rhodanese/Cell cycle control phosphatase"/>
    <property type="match status" value="1"/>
</dbReference>
<dbReference type="PANTHER" id="PTHR43031">
    <property type="entry name" value="FAD-DEPENDENT OXIDOREDUCTASE"/>
    <property type="match status" value="1"/>
</dbReference>